<evidence type="ECO:0008006" key="4">
    <source>
        <dbReference type="Google" id="ProtNLM"/>
    </source>
</evidence>
<dbReference type="OrthoDB" id="4213157at2"/>
<feature type="transmembrane region" description="Helical" evidence="1">
    <location>
        <begin position="155"/>
        <end position="177"/>
    </location>
</feature>
<proteinExistence type="predicted"/>
<evidence type="ECO:0000256" key="1">
    <source>
        <dbReference type="SAM" id="Phobius"/>
    </source>
</evidence>
<keyword evidence="1" id="KW-0472">Membrane</keyword>
<keyword evidence="1" id="KW-1133">Transmembrane helix</keyword>
<sequence length="205" mass="21606">MIAKRHTFVSRSLRRLTLGSGPLERRTDRLQAIGRLVVVLSMLAAPLLAVVASAATTAHLQAVAAAEASDRSPTHAVLLEVAPEPTPPSGATVNAVPSTGVPVRAAWSLPGGVTREGFVSARPHTPIGATVPVWVDGEGDLTSAPLDRSSIPNRAAAAGLLPLIGLPLATWTLYVALTRALDASRERAWEEEWTAVEPDWNSRLL</sequence>
<dbReference type="PANTHER" id="PTHR42305:SF1">
    <property type="entry name" value="MEMBRANE PROTEIN RV1733C-RELATED"/>
    <property type="match status" value="1"/>
</dbReference>
<accession>A0A285EEB6</accession>
<name>A0A285EEB6_9ACTN</name>
<dbReference type="RefSeq" id="WP_097207298.1">
    <property type="nucleotide sequence ID" value="NZ_JACHXB010000002.1"/>
</dbReference>
<keyword evidence="3" id="KW-1185">Reference proteome</keyword>
<evidence type="ECO:0000313" key="2">
    <source>
        <dbReference type="EMBL" id="SNX97340.1"/>
    </source>
</evidence>
<dbReference type="AlphaFoldDB" id="A0A285EEB6"/>
<gene>
    <name evidence="2" type="ORF">SAMN06893097_106290</name>
</gene>
<dbReference type="EMBL" id="OBDO01000006">
    <property type="protein sequence ID" value="SNX97340.1"/>
    <property type="molecule type" value="Genomic_DNA"/>
</dbReference>
<dbReference type="InterPro" id="IPR039708">
    <property type="entry name" value="MT1774/Rv1733c-like"/>
</dbReference>
<organism evidence="2 3">
    <name type="scientific">Geodermatophilus sabuli</name>
    <dbReference type="NCBI Taxonomy" id="1564158"/>
    <lineage>
        <taxon>Bacteria</taxon>
        <taxon>Bacillati</taxon>
        <taxon>Actinomycetota</taxon>
        <taxon>Actinomycetes</taxon>
        <taxon>Geodermatophilales</taxon>
        <taxon>Geodermatophilaceae</taxon>
        <taxon>Geodermatophilus</taxon>
    </lineage>
</organism>
<protein>
    <recommendedName>
        <fullName evidence="4">Transmembrane protein</fullName>
    </recommendedName>
</protein>
<dbReference type="PANTHER" id="PTHR42305">
    <property type="entry name" value="MEMBRANE PROTEIN RV1733C-RELATED"/>
    <property type="match status" value="1"/>
</dbReference>
<keyword evidence="1" id="KW-0812">Transmembrane</keyword>
<evidence type="ECO:0000313" key="3">
    <source>
        <dbReference type="Proteomes" id="UP000219514"/>
    </source>
</evidence>
<feature type="transmembrane region" description="Helical" evidence="1">
    <location>
        <begin position="32"/>
        <end position="55"/>
    </location>
</feature>
<reference evidence="2 3" key="1">
    <citation type="submission" date="2017-09" db="EMBL/GenBank/DDBJ databases">
        <authorList>
            <person name="Ehlers B."/>
            <person name="Leendertz F.H."/>
        </authorList>
    </citation>
    <scope>NUCLEOTIDE SEQUENCE [LARGE SCALE GENOMIC DNA]</scope>
    <source>
        <strain evidence="2 3">DSM 46844</strain>
    </source>
</reference>
<dbReference type="Proteomes" id="UP000219514">
    <property type="component" value="Unassembled WGS sequence"/>
</dbReference>